<organism evidence="4 5">
    <name type="scientific">Levilactobacillus zymae</name>
    <dbReference type="NCBI Taxonomy" id="267363"/>
    <lineage>
        <taxon>Bacteria</taxon>
        <taxon>Bacillati</taxon>
        <taxon>Bacillota</taxon>
        <taxon>Bacilli</taxon>
        <taxon>Lactobacillales</taxon>
        <taxon>Lactobacillaceae</taxon>
        <taxon>Levilactobacillus</taxon>
    </lineage>
</organism>
<dbReference type="Proteomes" id="UP000321794">
    <property type="component" value="Unassembled WGS sequence"/>
</dbReference>
<comment type="caution">
    <text evidence="4">The sequence shown here is derived from an EMBL/GenBank/DDBJ whole genome shotgun (WGS) entry which is preliminary data.</text>
</comment>
<dbReference type="CDD" id="cd06583">
    <property type="entry name" value="PGRP"/>
    <property type="match status" value="1"/>
</dbReference>
<evidence type="ECO:0000313" key="4">
    <source>
        <dbReference type="EMBL" id="GEO71493.1"/>
    </source>
</evidence>
<evidence type="ECO:0000256" key="2">
    <source>
        <dbReference type="SAM" id="SignalP"/>
    </source>
</evidence>
<feature type="domain" description="N-acetylmuramoyl-L-alanine amidase" evidence="3">
    <location>
        <begin position="55"/>
        <end position="196"/>
    </location>
</feature>
<dbReference type="SMART" id="SM00644">
    <property type="entry name" value="Ami_2"/>
    <property type="match status" value="1"/>
</dbReference>
<evidence type="ECO:0000313" key="5">
    <source>
        <dbReference type="Proteomes" id="UP000321794"/>
    </source>
</evidence>
<evidence type="ECO:0000256" key="1">
    <source>
        <dbReference type="SAM" id="MobiDB-lite"/>
    </source>
</evidence>
<feature type="signal peptide" evidence="2">
    <location>
        <begin position="1"/>
        <end position="31"/>
    </location>
</feature>
<feature type="region of interest" description="Disordered" evidence="1">
    <location>
        <begin position="328"/>
        <end position="379"/>
    </location>
</feature>
<dbReference type="Pfam" id="PF01510">
    <property type="entry name" value="Amidase_2"/>
    <property type="match status" value="1"/>
</dbReference>
<sequence>MIRVKMSKVLLTAVAAVGFAGLFGGTLSADASSKVNSYIESHNYKPAKVTKSIWSGFPKYKYRHGVGKPEGVVVHETANPSSTIYNEIAYMKRNYNNAFVHSFVDASHIINIANTNYLSWGVGYPGNARFVQFEQIEVHSKSAFAHEIANAAWYTAYLLKEYKLKPNDAAYDGKGTVWSHGSVAKHLGGSTHTDPVGYYASAGKKYFGQKYTMAAFYKMVKKYYNAMGTSSHTKLDKVTYKSVNQQAKLSSSYSKYYLYNHVKNANKNTKRLKWSTITPKVGKTYYIDMTGKKTSGSTWYRIRPSKNSSKRYWVYAKTLTNVQDVNTSTTTATTASATSSSDSSSATSSSDSSSAATDATSSSDVNAASTSTSSVSASN</sequence>
<reference evidence="4 5" key="1">
    <citation type="submission" date="2019-07" db="EMBL/GenBank/DDBJ databases">
        <title>Whole genome shotgun sequence of Lactobacillus zymae NBRC 107157.</title>
        <authorList>
            <person name="Hosoyama A."/>
            <person name="Uohara A."/>
            <person name="Ohji S."/>
            <person name="Ichikawa N."/>
        </authorList>
    </citation>
    <scope>NUCLEOTIDE SEQUENCE [LARGE SCALE GENOMIC DNA]</scope>
    <source>
        <strain evidence="4 5">NBRC 107157</strain>
    </source>
</reference>
<gene>
    <name evidence="4" type="ORF">LZY01_06610</name>
</gene>
<evidence type="ECO:0000259" key="3">
    <source>
        <dbReference type="SMART" id="SM00644"/>
    </source>
</evidence>
<proteinExistence type="predicted"/>
<feature type="chain" id="PRO_5045790764" description="N-acetylmuramoyl-L-alanine amidase domain-containing protein" evidence="2">
    <location>
        <begin position="32"/>
        <end position="379"/>
    </location>
</feature>
<dbReference type="Gene3D" id="3.40.80.10">
    <property type="entry name" value="Peptidoglycan recognition protein-like"/>
    <property type="match status" value="1"/>
</dbReference>
<name>A0ABQ0X114_9LACO</name>
<keyword evidence="5" id="KW-1185">Reference proteome</keyword>
<protein>
    <recommendedName>
        <fullName evidence="3">N-acetylmuramoyl-L-alanine amidase domain-containing protein</fullName>
    </recommendedName>
</protein>
<dbReference type="EMBL" id="BJZK01000004">
    <property type="protein sequence ID" value="GEO71493.1"/>
    <property type="molecule type" value="Genomic_DNA"/>
</dbReference>
<keyword evidence="2" id="KW-0732">Signal</keyword>
<dbReference type="InterPro" id="IPR036505">
    <property type="entry name" value="Amidase/PGRP_sf"/>
</dbReference>
<dbReference type="SUPFAM" id="SSF55846">
    <property type="entry name" value="N-acetylmuramoyl-L-alanine amidase-like"/>
    <property type="match status" value="1"/>
</dbReference>
<accession>A0ABQ0X114</accession>
<dbReference type="InterPro" id="IPR002502">
    <property type="entry name" value="Amidase_domain"/>
</dbReference>